<protein>
    <submittedName>
        <fullName evidence="8">TRAM domain-containing protein</fullName>
    </submittedName>
</protein>
<evidence type="ECO:0000313" key="8">
    <source>
        <dbReference type="EMBL" id="WNM61688.1"/>
    </source>
</evidence>
<keyword evidence="6" id="KW-0812">Transmembrane</keyword>
<dbReference type="GO" id="GO:0004518">
    <property type="term" value="F:nuclease activity"/>
    <property type="evidence" value="ECO:0007669"/>
    <property type="project" value="UniProtKB-KW"/>
</dbReference>
<dbReference type="InterPro" id="IPR029060">
    <property type="entry name" value="PIN-like_dom_sf"/>
</dbReference>
<keyword evidence="4" id="KW-0378">Hydrolase</keyword>
<dbReference type="KEGG" id="nneo:PQG83_18375"/>
<dbReference type="PANTHER" id="PTHR11603:SF147">
    <property type="entry name" value="MEMBRANE PROTEIN"/>
    <property type="match status" value="1"/>
</dbReference>
<dbReference type="SMART" id="SM00670">
    <property type="entry name" value="PINc"/>
    <property type="match status" value="1"/>
</dbReference>
<accession>A0AA96GHP9</accession>
<evidence type="ECO:0000259" key="7">
    <source>
        <dbReference type="PROSITE" id="PS50926"/>
    </source>
</evidence>
<dbReference type="Pfam" id="PF01850">
    <property type="entry name" value="PIN"/>
    <property type="match status" value="1"/>
</dbReference>
<feature type="domain" description="TRAM" evidence="7">
    <location>
        <begin position="292"/>
        <end position="353"/>
    </location>
</feature>
<dbReference type="PANTHER" id="PTHR11603">
    <property type="entry name" value="AAA FAMILY ATPASE"/>
    <property type="match status" value="1"/>
</dbReference>
<evidence type="ECO:0000256" key="4">
    <source>
        <dbReference type="ARBA" id="ARBA00022801"/>
    </source>
</evidence>
<comment type="cofactor">
    <cofactor evidence="1">
        <name>Mg(2+)</name>
        <dbReference type="ChEBI" id="CHEBI:18420"/>
    </cofactor>
</comment>
<reference evidence="8 9" key="1">
    <citation type="submission" date="2023-01" db="EMBL/GenBank/DDBJ databases">
        <title>Cultivation and genomic characterization of new, ubiquitous marine nitrite-oxidizing bacteria from the Nitrospirales.</title>
        <authorList>
            <person name="Mueller A.J."/>
            <person name="Daebeler A."/>
            <person name="Herbold C.W."/>
            <person name="Kirkegaard R.H."/>
            <person name="Daims H."/>
        </authorList>
    </citation>
    <scope>NUCLEOTIDE SEQUENCE [LARGE SCALE GENOMIC DNA]</scope>
    <source>
        <strain evidence="8 9">DK</strain>
    </source>
</reference>
<dbReference type="GO" id="GO:0016740">
    <property type="term" value="F:transferase activity"/>
    <property type="evidence" value="ECO:0007669"/>
    <property type="project" value="UniProtKB-KW"/>
</dbReference>
<feature type="transmembrane region" description="Helical" evidence="6">
    <location>
        <begin position="22"/>
        <end position="39"/>
    </location>
</feature>
<sequence>MIAPASAASPVLKTQSLSIHQWLYLLLCLSVGMYGGLDHAPSQWTDALPDIILWGATGLSVGCLALWLERHLTACHRSTLIGGSLGLIVALAGIGFVLIMGVGTGLLKMSSLTPWIWLPVFLLCPYIGLMVGIHISNILSLTSKAELPKEASPQASLIPSNTIQKLLDSSAIIDGRIFPLCTTGFLEGPFLVPKSILHELQTLADSAHPSKRIKGKRGLDILSQLQELPNMDVVIIEDWEPDISAVDHQLIAIAKNREAKIVTNDWNLAKVASVQGVLSLNVNELTYQLRPLVLPGEIIRVFIHKEGQGQEQGIAHLDDGTMVVVDHGATLVGQAVEVVVTRFMQTNTGRMIFSTPQSKNSPLFVNLQPPLKVASGYSRSLVEDHG</sequence>
<keyword evidence="5" id="KW-0460">Magnesium</keyword>
<keyword evidence="6" id="KW-1133">Transmembrane helix</keyword>
<dbReference type="PROSITE" id="PS50926">
    <property type="entry name" value="TRAM"/>
    <property type="match status" value="1"/>
</dbReference>
<dbReference type="InterPro" id="IPR002792">
    <property type="entry name" value="TRAM_dom"/>
</dbReference>
<feature type="transmembrane region" description="Helical" evidence="6">
    <location>
        <begin position="115"/>
        <end position="139"/>
    </location>
</feature>
<evidence type="ECO:0000313" key="9">
    <source>
        <dbReference type="Proteomes" id="UP001302494"/>
    </source>
</evidence>
<evidence type="ECO:0000256" key="1">
    <source>
        <dbReference type="ARBA" id="ARBA00001946"/>
    </source>
</evidence>
<gene>
    <name evidence="8" type="ORF">PQG83_18375</name>
</gene>
<dbReference type="InterPro" id="IPR002716">
    <property type="entry name" value="PIN_dom"/>
</dbReference>
<feature type="transmembrane region" description="Helical" evidence="6">
    <location>
        <begin position="51"/>
        <end position="68"/>
    </location>
</feature>
<name>A0AA96GHP9_9BACT</name>
<dbReference type="SUPFAM" id="SSF88723">
    <property type="entry name" value="PIN domain-like"/>
    <property type="match status" value="1"/>
</dbReference>
<dbReference type="RefSeq" id="WP_312744155.1">
    <property type="nucleotide sequence ID" value="NZ_CP116968.1"/>
</dbReference>
<evidence type="ECO:0000256" key="3">
    <source>
        <dbReference type="ARBA" id="ARBA00022722"/>
    </source>
</evidence>
<dbReference type="Gene3D" id="3.40.50.1010">
    <property type="entry name" value="5'-nuclease"/>
    <property type="match status" value="1"/>
</dbReference>
<organism evidence="8 9">
    <name type="scientific">Candidatus Nitrospira neomarina</name>
    <dbReference type="NCBI Taxonomy" id="3020899"/>
    <lineage>
        <taxon>Bacteria</taxon>
        <taxon>Pseudomonadati</taxon>
        <taxon>Nitrospirota</taxon>
        <taxon>Nitrospiria</taxon>
        <taxon>Nitrospirales</taxon>
        <taxon>Nitrospiraceae</taxon>
        <taxon>Nitrospira</taxon>
    </lineage>
</organism>
<dbReference type="AlphaFoldDB" id="A0AA96GHP9"/>
<dbReference type="CDD" id="cd09877">
    <property type="entry name" value="PIN_YacL-like"/>
    <property type="match status" value="1"/>
</dbReference>
<feature type="transmembrane region" description="Helical" evidence="6">
    <location>
        <begin position="80"/>
        <end position="103"/>
    </location>
</feature>
<proteinExistence type="predicted"/>
<evidence type="ECO:0000256" key="2">
    <source>
        <dbReference type="ARBA" id="ARBA00022679"/>
    </source>
</evidence>
<dbReference type="EMBL" id="CP116968">
    <property type="protein sequence ID" value="WNM61688.1"/>
    <property type="molecule type" value="Genomic_DNA"/>
</dbReference>
<keyword evidence="3" id="KW-0540">Nuclease</keyword>
<keyword evidence="6" id="KW-0472">Membrane</keyword>
<dbReference type="GO" id="GO:0016787">
    <property type="term" value="F:hydrolase activity"/>
    <property type="evidence" value="ECO:0007669"/>
    <property type="project" value="UniProtKB-KW"/>
</dbReference>
<keyword evidence="2" id="KW-0808">Transferase</keyword>
<evidence type="ECO:0000256" key="6">
    <source>
        <dbReference type="SAM" id="Phobius"/>
    </source>
</evidence>
<dbReference type="Proteomes" id="UP001302494">
    <property type="component" value="Chromosome"/>
</dbReference>
<keyword evidence="9" id="KW-1185">Reference proteome</keyword>
<dbReference type="Pfam" id="PF01938">
    <property type="entry name" value="TRAM"/>
    <property type="match status" value="1"/>
</dbReference>
<dbReference type="InterPro" id="IPR052041">
    <property type="entry name" value="Nucleic_acid_metab_PIN/TRAM"/>
</dbReference>
<evidence type="ECO:0000256" key="5">
    <source>
        <dbReference type="ARBA" id="ARBA00022842"/>
    </source>
</evidence>